<dbReference type="SUPFAM" id="SSF53092">
    <property type="entry name" value="Creatinase/prolidase N-terminal domain"/>
    <property type="match status" value="1"/>
</dbReference>
<keyword evidence="1" id="KW-0479">Metal-binding</keyword>
<gene>
    <name evidence="5" type="ORF">IAB26_09160</name>
</gene>
<dbReference type="InterPro" id="IPR000587">
    <property type="entry name" value="Creatinase_N"/>
</dbReference>
<dbReference type="PROSITE" id="PS00491">
    <property type="entry name" value="PROLINE_PEPTIDASE"/>
    <property type="match status" value="1"/>
</dbReference>
<protein>
    <submittedName>
        <fullName evidence="5">Aminopeptidase P family protein</fullName>
    </submittedName>
</protein>
<accession>A0A9D0ZXW7</accession>
<dbReference type="InterPro" id="IPR029149">
    <property type="entry name" value="Creatin/AminoP/Spt16_N"/>
</dbReference>
<dbReference type="Pfam" id="PF00557">
    <property type="entry name" value="Peptidase_M24"/>
    <property type="match status" value="1"/>
</dbReference>
<dbReference type="Gene3D" id="3.40.350.10">
    <property type="entry name" value="Creatinase/prolidase N-terminal domain"/>
    <property type="match status" value="1"/>
</dbReference>
<dbReference type="InterPro" id="IPR036005">
    <property type="entry name" value="Creatinase/aminopeptidase-like"/>
</dbReference>
<name>A0A9D0ZXW7_9FIRM</name>
<reference evidence="5" key="1">
    <citation type="submission" date="2020-10" db="EMBL/GenBank/DDBJ databases">
        <authorList>
            <person name="Gilroy R."/>
        </authorList>
    </citation>
    <scope>NUCLEOTIDE SEQUENCE</scope>
    <source>
        <strain evidence="5">ChiSjej3B21-11622</strain>
    </source>
</reference>
<dbReference type="InterPro" id="IPR050659">
    <property type="entry name" value="Peptidase_M24B"/>
</dbReference>
<evidence type="ECO:0000256" key="2">
    <source>
        <dbReference type="ARBA" id="ARBA00022801"/>
    </source>
</evidence>
<dbReference type="Pfam" id="PF01321">
    <property type="entry name" value="Creatinase_N"/>
    <property type="match status" value="1"/>
</dbReference>
<evidence type="ECO:0000259" key="3">
    <source>
        <dbReference type="Pfam" id="PF00557"/>
    </source>
</evidence>
<dbReference type="CDD" id="cd01092">
    <property type="entry name" value="APP-like"/>
    <property type="match status" value="1"/>
</dbReference>
<dbReference type="Proteomes" id="UP000886886">
    <property type="component" value="Unassembled WGS sequence"/>
</dbReference>
<keyword evidence="5" id="KW-0645">Protease</keyword>
<organism evidence="5 6">
    <name type="scientific">Candidatus Limivivens merdigallinarum</name>
    <dbReference type="NCBI Taxonomy" id="2840859"/>
    <lineage>
        <taxon>Bacteria</taxon>
        <taxon>Bacillati</taxon>
        <taxon>Bacillota</taxon>
        <taxon>Clostridia</taxon>
        <taxon>Lachnospirales</taxon>
        <taxon>Lachnospiraceae</taxon>
        <taxon>Lachnospiraceae incertae sedis</taxon>
        <taxon>Candidatus Limivivens</taxon>
    </lineage>
</organism>
<dbReference type="GO" id="GO:0046872">
    <property type="term" value="F:metal ion binding"/>
    <property type="evidence" value="ECO:0007669"/>
    <property type="project" value="UniProtKB-KW"/>
</dbReference>
<dbReference type="EMBL" id="DVFT01000139">
    <property type="protein sequence ID" value="HIQ96718.1"/>
    <property type="molecule type" value="Genomic_DNA"/>
</dbReference>
<reference evidence="5" key="2">
    <citation type="journal article" date="2021" name="PeerJ">
        <title>Extensive microbial diversity within the chicken gut microbiome revealed by metagenomics and culture.</title>
        <authorList>
            <person name="Gilroy R."/>
            <person name="Ravi A."/>
            <person name="Getino M."/>
            <person name="Pursley I."/>
            <person name="Horton D.L."/>
            <person name="Alikhan N.F."/>
            <person name="Baker D."/>
            <person name="Gharbi K."/>
            <person name="Hall N."/>
            <person name="Watson M."/>
            <person name="Adriaenssens E.M."/>
            <person name="Foster-Nyarko E."/>
            <person name="Jarju S."/>
            <person name="Secka A."/>
            <person name="Antonio M."/>
            <person name="Oren A."/>
            <person name="Chaudhuri R.R."/>
            <person name="La Ragione R."/>
            <person name="Hildebrand F."/>
            <person name="Pallen M.J."/>
        </authorList>
    </citation>
    <scope>NUCLEOTIDE SEQUENCE</scope>
    <source>
        <strain evidence="5">ChiSjej3B21-11622</strain>
    </source>
</reference>
<dbReference type="PANTHER" id="PTHR46112">
    <property type="entry name" value="AMINOPEPTIDASE"/>
    <property type="match status" value="1"/>
</dbReference>
<dbReference type="GO" id="GO:0004177">
    <property type="term" value="F:aminopeptidase activity"/>
    <property type="evidence" value="ECO:0007669"/>
    <property type="project" value="UniProtKB-KW"/>
</dbReference>
<keyword evidence="2" id="KW-0378">Hydrolase</keyword>
<proteinExistence type="predicted"/>
<keyword evidence="5" id="KW-0031">Aminopeptidase</keyword>
<feature type="domain" description="Creatinase N-terminal" evidence="4">
    <location>
        <begin position="6"/>
        <end position="132"/>
    </location>
</feature>
<feature type="domain" description="Peptidase M24" evidence="3">
    <location>
        <begin position="139"/>
        <end position="342"/>
    </location>
</feature>
<dbReference type="SUPFAM" id="SSF55920">
    <property type="entry name" value="Creatinase/aminopeptidase"/>
    <property type="match status" value="1"/>
</dbReference>
<dbReference type="GO" id="GO:0008235">
    <property type="term" value="F:metalloexopeptidase activity"/>
    <property type="evidence" value="ECO:0007669"/>
    <property type="project" value="UniProtKB-ARBA"/>
</dbReference>
<evidence type="ECO:0000259" key="4">
    <source>
        <dbReference type="Pfam" id="PF01321"/>
    </source>
</evidence>
<dbReference type="PANTHER" id="PTHR46112:SF3">
    <property type="entry name" value="AMINOPEPTIDASE YPDF"/>
    <property type="match status" value="1"/>
</dbReference>
<evidence type="ECO:0000313" key="6">
    <source>
        <dbReference type="Proteomes" id="UP000886886"/>
    </source>
</evidence>
<comment type="caution">
    <text evidence="5">The sequence shown here is derived from an EMBL/GenBank/DDBJ whole genome shotgun (WGS) entry which is preliminary data.</text>
</comment>
<dbReference type="InterPro" id="IPR001714">
    <property type="entry name" value="Pept_M24_MAP"/>
</dbReference>
<dbReference type="PRINTS" id="PR00599">
    <property type="entry name" value="MAPEPTIDASE"/>
</dbReference>
<dbReference type="AlphaFoldDB" id="A0A9D0ZXW7"/>
<dbReference type="InterPro" id="IPR000994">
    <property type="entry name" value="Pept_M24"/>
</dbReference>
<evidence type="ECO:0000256" key="1">
    <source>
        <dbReference type="ARBA" id="ARBA00022723"/>
    </source>
</evidence>
<dbReference type="InterPro" id="IPR001131">
    <property type="entry name" value="Peptidase_M24B_aminopep-P_CS"/>
</dbReference>
<evidence type="ECO:0000313" key="5">
    <source>
        <dbReference type="EMBL" id="HIQ96718.1"/>
    </source>
</evidence>
<sequence length="364" mass="40688">MNQEKLSRVISAMGEAGIDLFLLSDPMSVYYLTGKKLTCLERMMVLLLDCEGNHRLVIGRLFPQDEEELGVKVVYFDDTDDCVEILAGEMRKGCRIGIDKSWPSGFLLRLMELRAGESYVNASSLIDKIRQIKSKDEQDKMRKASAVNDECIGELIKRLPKDMTELEAGDELLSIYLDHGAEGHSFDPIIAYGEHAADPHHEPDHSKGDYGDAVVIDVGCLVDGYCADMTRTVFLGEATDQAKEIYRIVREANRRGIEAVKPGVRFADVDRAARSYIEEMGYGSYFTHRTGHCIGMEVHEFGDVSSVNEEILKPGMIFSVEPGIYVPGTAGVRIEDLVLVTEDGAEVLNHFTKDLIEIPWEEEK</sequence>
<dbReference type="Gene3D" id="3.90.230.10">
    <property type="entry name" value="Creatinase/methionine aminopeptidase superfamily"/>
    <property type="match status" value="1"/>
</dbReference>